<dbReference type="EMBL" id="JASVWF010000007">
    <property type="protein sequence ID" value="MDL5159268.1"/>
    <property type="molecule type" value="Genomic_DNA"/>
</dbReference>
<name>A0ABT7MIV2_9PSEU</name>
<dbReference type="InterPro" id="IPR025375">
    <property type="entry name" value="DUF4365"/>
</dbReference>
<organism evidence="2 3">
    <name type="scientific">Actinomycetospora termitidis</name>
    <dbReference type="NCBI Taxonomy" id="3053470"/>
    <lineage>
        <taxon>Bacteria</taxon>
        <taxon>Bacillati</taxon>
        <taxon>Actinomycetota</taxon>
        <taxon>Actinomycetes</taxon>
        <taxon>Pseudonocardiales</taxon>
        <taxon>Pseudonocardiaceae</taxon>
        <taxon>Actinomycetospora</taxon>
    </lineage>
</organism>
<comment type="caution">
    <text evidence="2">The sequence shown here is derived from an EMBL/GenBank/DDBJ whole genome shotgun (WGS) entry which is preliminary data.</text>
</comment>
<dbReference type="Pfam" id="PF14280">
    <property type="entry name" value="DUF4365"/>
    <property type="match status" value="1"/>
</dbReference>
<evidence type="ECO:0000313" key="3">
    <source>
        <dbReference type="Proteomes" id="UP001231924"/>
    </source>
</evidence>
<evidence type="ECO:0000313" key="2">
    <source>
        <dbReference type="EMBL" id="MDL5159268.1"/>
    </source>
</evidence>
<dbReference type="RefSeq" id="WP_286055852.1">
    <property type="nucleotide sequence ID" value="NZ_JASVWF010000007.1"/>
</dbReference>
<evidence type="ECO:0000259" key="1">
    <source>
        <dbReference type="Pfam" id="PF14280"/>
    </source>
</evidence>
<reference evidence="2 3" key="1">
    <citation type="submission" date="2023-06" db="EMBL/GenBank/DDBJ databases">
        <title>Actinomycetospora Odt1-22.</title>
        <authorList>
            <person name="Supong K."/>
        </authorList>
    </citation>
    <scope>NUCLEOTIDE SEQUENCE [LARGE SCALE GENOMIC DNA]</scope>
    <source>
        <strain evidence="2 3">Odt1-22</strain>
    </source>
</reference>
<dbReference type="Proteomes" id="UP001231924">
    <property type="component" value="Unassembled WGS sequence"/>
</dbReference>
<proteinExistence type="predicted"/>
<keyword evidence="3" id="KW-1185">Reference proteome</keyword>
<protein>
    <submittedName>
        <fullName evidence="2">DUF4365 domain-containing protein</fullName>
    </submittedName>
</protein>
<sequence length="167" mass="18502">MLDANQHRGSYGEAYLRVLAAAAGLTVYTDSVDRDGIDLGIRMPNPGRGFARAIEVQVKTTASPTWRGSELVFDGLDRRTFNRLAGGDFQIERYLVVAVVPRDADRYSDLYTSGLLLRTIAYFHSLRDQRPLDDGARGSLRTKLSTANVLTAASLRELVLRDPVMAR</sequence>
<gene>
    <name evidence="2" type="ORF">QRT03_25100</name>
</gene>
<feature type="domain" description="DUF4365" evidence="1">
    <location>
        <begin position="11"/>
        <end position="159"/>
    </location>
</feature>
<accession>A0ABT7MIV2</accession>